<organism evidence="8 10">
    <name type="scientific">Dracunculus medinensis</name>
    <name type="common">Guinea worm</name>
    <dbReference type="NCBI Taxonomy" id="318479"/>
    <lineage>
        <taxon>Eukaryota</taxon>
        <taxon>Metazoa</taxon>
        <taxon>Ecdysozoa</taxon>
        <taxon>Nematoda</taxon>
        <taxon>Chromadorea</taxon>
        <taxon>Rhabditida</taxon>
        <taxon>Spirurina</taxon>
        <taxon>Dracunculoidea</taxon>
        <taxon>Dracunculidae</taxon>
        <taxon>Dracunculus</taxon>
    </lineage>
</organism>
<dbReference type="Gene3D" id="3.30.420.40">
    <property type="match status" value="2"/>
</dbReference>
<proteinExistence type="inferred from homology"/>
<dbReference type="InterPro" id="IPR042024">
    <property type="entry name" value="D-XK_euk"/>
</dbReference>
<protein>
    <recommendedName>
        <fullName evidence="4">Xylulose kinase</fullName>
        <ecNumber evidence="4">2.7.1.17</ecNumber>
    </recommendedName>
</protein>
<comment type="function">
    <text evidence="4">Phosphorylates D-xylulose to produce D-xylulose 5-phosphate, a molecule that may play an important role in the regulation of glucose metabolism and lipogenesis.</text>
</comment>
<evidence type="ECO:0000313" key="9">
    <source>
        <dbReference type="Proteomes" id="UP000274756"/>
    </source>
</evidence>
<gene>
    <name evidence="7" type="ORF">DME_LOCUS4915</name>
</gene>
<reference evidence="7 9" key="2">
    <citation type="submission" date="2018-11" db="EMBL/GenBank/DDBJ databases">
        <authorList>
            <consortium name="Pathogen Informatics"/>
        </authorList>
    </citation>
    <scope>NUCLEOTIDE SEQUENCE [LARGE SCALE GENOMIC DNA]</scope>
</reference>
<dbReference type="GO" id="GO:0042732">
    <property type="term" value="P:D-xylose metabolic process"/>
    <property type="evidence" value="ECO:0007669"/>
    <property type="project" value="UniProtKB-UniRule"/>
</dbReference>
<keyword evidence="3 4" id="KW-0418">Kinase</keyword>
<dbReference type="SUPFAM" id="SSF53067">
    <property type="entry name" value="Actin-like ATPase domain"/>
    <property type="match status" value="2"/>
</dbReference>
<comment type="similarity">
    <text evidence="1 4">Belongs to the FGGY kinase family.</text>
</comment>
<dbReference type="AlphaFoldDB" id="A0A0N4U1Q8"/>
<dbReference type="OrthoDB" id="1728974at2759"/>
<reference evidence="10" key="1">
    <citation type="submission" date="2017-02" db="UniProtKB">
        <authorList>
            <consortium name="WormBaseParasite"/>
        </authorList>
    </citation>
    <scope>IDENTIFICATION</scope>
</reference>
<evidence type="ECO:0000256" key="3">
    <source>
        <dbReference type="ARBA" id="ARBA00022777"/>
    </source>
</evidence>
<dbReference type="PANTHER" id="PTHR10196">
    <property type="entry name" value="SUGAR KINASE"/>
    <property type="match status" value="1"/>
</dbReference>
<sequence length="470" mass="52080">MHACLGSILDLLTENGVHRDVDGVTITSPVLMWLEAIDLCFQKLMDLVDLSKIVAISGCAQQHGTVYWNNEYAECFKNLQNGKNLISGLKKAFSLYDSPIWMDSSTTDECQAMETNVGGPMELAKITGSKAHHRFSGNQIMKIFRNNRSVYNSTERISLVSSFLASVLCGKLAEIDVGDAGGMNLMDLQCKEWNEKCLNAIINGNNEDKQILKKKLGNITPSNSILGPISPYFFKYGFSPNCQIVTFTGDNLSSLAGLCLSSGQLAISLGTSDTVFFTTHYYLPHLDGHIFRNPINETEFMVMLCFKNGSFTRDRIRKSVGASNWQDFSALISSVPPGNNGNIGFYFDDDEILPNISRGDHRFSRMQSVEKFPPEVEARAVIEHQCLAKRFYAEQIGYKANGRGNILVTGGASCNFSILQILANVFSTKVYTTDNSDSAALGGALRARHGYIFFLIYRKLNQSSSINFHE</sequence>
<name>A0A0N4U1Q8_DRAME</name>
<feature type="domain" description="Carbohydrate kinase FGGY N-terminal" evidence="5">
    <location>
        <begin position="94"/>
        <end position="257"/>
    </location>
</feature>
<evidence type="ECO:0000313" key="7">
    <source>
        <dbReference type="EMBL" id="VDN54942.1"/>
    </source>
</evidence>
<evidence type="ECO:0000256" key="1">
    <source>
        <dbReference type="ARBA" id="ARBA00009156"/>
    </source>
</evidence>
<evidence type="ECO:0000256" key="2">
    <source>
        <dbReference type="ARBA" id="ARBA00022679"/>
    </source>
</evidence>
<dbReference type="WBParaSite" id="DME_0000055501-mRNA-1">
    <property type="protein sequence ID" value="DME_0000055501-mRNA-1"/>
    <property type="gene ID" value="DME_0000055501"/>
</dbReference>
<dbReference type="EC" id="2.7.1.17" evidence="4"/>
<dbReference type="CDD" id="cd07776">
    <property type="entry name" value="ASKHA_NBD_FGGY_SpXK-like"/>
    <property type="match status" value="1"/>
</dbReference>
<dbReference type="GO" id="GO:0004856">
    <property type="term" value="F:D-xylulokinase activity"/>
    <property type="evidence" value="ECO:0007669"/>
    <property type="project" value="UniProtKB-UniRule"/>
</dbReference>
<dbReference type="FunFam" id="3.30.420.40:FF:000096">
    <property type="entry name" value="xylulose kinase"/>
    <property type="match status" value="1"/>
</dbReference>
<keyword evidence="9" id="KW-1185">Reference proteome</keyword>
<evidence type="ECO:0000259" key="6">
    <source>
        <dbReference type="Pfam" id="PF02782"/>
    </source>
</evidence>
<dbReference type="PANTHER" id="PTHR10196:SF57">
    <property type="entry name" value="XYLULOSE KINASE"/>
    <property type="match status" value="1"/>
</dbReference>
<keyword evidence="4" id="KW-0067">ATP-binding</keyword>
<comment type="catalytic activity">
    <reaction evidence="4">
        <text>D-xylulose + ATP = D-xylulose 5-phosphate + ADP + H(+)</text>
        <dbReference type="Rhea" id="RHEA:10964"/>
        <dbReference type="ChEBI" id="CHEBI:15378"/>
        <dbReference type="ChEBI" id="CHEBI:17140"/>
        <dbReference type="ChEBI" id="CHEBI:30616"/>
        <dbReference type="ChEBI" id="CHEBI:57737"/>
        <dbReference type="ChEBI" id="CHEBI:456216"/>
        <dbReference type="EC" id="2.7.1.17"/>
    </reaction>
</comment>
<evidence type="ECO:0000313" key="10">
    <source>
        <dbReference type="WBParaSite" id="DME_0000055501-mRNA-1"/>
    </source>
</evidence>
<dbReference type="Pfam" id="PF02782">
    <property type="entry name" value="FGGY_C"/>
    <property type="match status" value="1"/>
</dbReference>
<accession>A0A0N4U1Q8</accession>
<evidence type="ECO:0000256" key="4">
    <source>
        <dbReference type="RuleBase" id="RU367058"/>
    </source>
</evidence>
<evidence type="ECO:0000259" key="5">
    <source>
        <dbReference type="Pfam" id="PF00370"/>
    </source>
</evidence>
<keyword evidence="2 4" id="KW-0808">Transferase</keyword>
<dbReference type="Pfam" id="PF00370">
    <property type="entry name" value="FGGY_N"/>
    <property type="match status" value="1"/>
</dbReference>
<dbReference type="InterPro" id="IPR018485">
    <property type="entry name" value="FGGY_C"/>
</dbReference>
<dbReference type="GO" id="GO:0005524">
    <property type="term" value="F:ATP binding"/>
    <property type="evidence" value="ECO:0007669"/>
    <property type="project" value="UniProtKB-KW"/>
</dbReference>
<feature type="domain" description="Carbohydrate kinase FGGY C-terminal" evidence="6">
    <location>
        <begin position="265"/>
        <end position="448"/>
    </location>
</feature>
<dbReference type="Proteomes" id="UP000038040">
    <property type="component" value="Unplaced"/>
</dbReference>
<evidence type="ECO:0000313" key="8">
    <source>
        <dbReference type="Proteomes" id="UP000038040"/>
    </source>
</evidence>
<keyword evidence="4" id="KW-0547">Nucleotide-binding</keyword>
<dbReference type="STRING" id="318479.A0A0N4U1Q8"/>
<dbReference type="EMBL" id="UYYG01001151">
    <property type="protein sequence ID" value="VDN54942.1"/>
    <property type="molecule type" value="Genomic_DNA"/>
</dbReference>
<dbReference type="InterPro" id="IPR018484">
    <property type="entry name" value="FGGY_N"/>
</dbReference>
<dbReference type="GO" id="GO:0005829">
    <property type="term" value="C:cytosol"/>
    <property type="evidence" value="ECO:0007669"/>
    <property type="project" value="TreeGrafter"/>
</dbReference>
<keyword evidence="4" id="KW-0859">Xylose metabolism</keyword>
<dbReference type="GO" id="GO:0005997">
    <property type="term" value="P:xylulose metabolic process"/>
    <property type="evidence" value="ECO:0007669"/>
    <property type="project" value="UniProtKB-UniRule"/>
</dbReference>
<keyword evidence="4" id="KW-0119">Carbohydrate metabolism</keyword>
<dbReference type="Proteomes" id="UP000274756">
    <property type="component" value="Unassembled WGS sequence"/>
</dbReference>
<dbReference type="InterPro" id="IPR043129">
    <property type="entry name" value="ATPase_NBD"/>
</dbReference>